<evidence type="ECO:0000256" key="1">
    <source>
        <dbReference type="ARBA" id="ARBA00009437"/>
    </source>
</evidence>
<name>A0A0R1K6T4_9LACO</name>
<keyword evidence="3" id="KW-0238">DNA-binding</keyword>
<dbReference type="PANTHER" id="PTHR30346">
    <property type="entry name" value="TRANSCRIPTIONAL DUAL REGULATOR HCAR-RELATED"/>
    <property type="match status" value="1"/>
</dbReference>
<keyword evidence="2" id="KW-0805">Transcription regulation</keyword>
<gene>
    <name evidence="6" type="ORF">FD30_GL001464</name>
</gene>
<accession>A0A0R1K6T4</accession>
<evidence type="ECO:0000256" key="3">
    <source>
        <dbReference type="ARBA" id="ARBA00023125"/>
    </source>
</evidence>
<dbReference type="InterPro" id="IPR036390">
    <property type="entry name" value="WH_DNA-bd_sf"/>
</dbReference>
<keyword evidence="7" id="KW-1185">Reference proteome</keyword>
<organism evidence="6 7">
    <name type="scientific">Levilactobacillus namurensis DSM 19117</name>
    <dbReference type="NCBI Taxonomy" id="1423773"/>
    <lineage>
        <taxon>Bacteria</taxon>
        <taxon>Bacillati</taxon>
        <taxon>Bacillota</taxon>
        <taxon>Bacilli</taxon>
        <taxon>Lactobacillales</taxon>
        <taxon>Lactobacillaceae</taxon>
        <taxon>Levilactobacillus</taxon>
    </lineage>
</organism>
<dbReference type="InterPro" id="IPR036388">
    <property type="entry name" value="WH-like_DNA-bd_sf"/>
</dbReference>
<protein>
    <recommendedName>
        <fullName evidence="5">HTH lysR-type domain-containing protein</fullName>
    </recommendedName>
</protein>
<evidence type="ECO:0000259" key="5">
    <source>
        <dbReference type="PROSITE" id="PS50931"/>
    </source>
</evidence>
<dbReference type="Gene3D" id="3.40.190.290">
    <property type="match status" value="1"/>
</dbReference>
<dbReference type="SUPFAM" id="SSF46785">
    <property type="entry name" value="Winged helix' DNA-binding domain"/>
    <property type="match status" value="1"/>
</dbReference>
<dbReference type="PATRIC" id="fig|1423773.3.peg.1501"/>
<evidence type="ECO:0000256" key="2">
    <source>
        <dbReference type="ARBA" id="ARBA00023015"/>
    </source>
</evidence>
<dbReference type="EMBL" id="AZDT01000021">
    <property type="protein sequence ID" value="KRK76292.1"/>
    <property type="molecule type" value="Genomic_DNA"/>
</dbReference>
<proteinExistence type="inferred from homology"/>
<dbReference type="GO" id="GO:0003700">
    <property type="term" value="F:DNA-binding transcription factor activity"/>
    <property type="evidence" value="ECO:0007669"/>
    <property type="project" value="InterPro"/>
</dbReference>
<feature type="domain" description="HTH lysR-type" evidence="5">
    <location>
        <begin position="2"/>
        <end position="59"/>
    </location>
</feature>
<dbReference type="GO" id="GO:0003677">
    <property type="term" value="F:DNA binding"/>
    <property type="evidence" value="ECO:0007669"/>
    <property type="project" value="UniProtKB-KW"/>
</dbReference>
<dbReference type="GO" id="GO:0032993">
    <property type="term" value="C:protein-DNA complex"/>
    <property type="evidence" value="ECO:0007669"/>
    <property type="project" value="TreeGrafter"/>
</dbReference>
<dbReference type="RefSeq" id="WP_056944033.1">
    <property type="nucleotide sequence ID" value="NZ_AZDT01000021.1"/>
</dbReference>
<reference evidence="6 7" key="1">
    <citation type="journal article" date="2015" name="Genome Announc.">
        <title>Expanding the biotechnology potential of lactobacilli through comparative genomics of 213 strains and associated genera.</title>
        <authorList>
            <person name="Sun Z."/>
            <person name="Harris H.M."/>
            <person name="McCann A."/>
            <person name="Guo C."/>
            <person name="Argimon S."/>
            <person name="Zhang W."/>
            <person name="Yang X."/>
            <person name="Jeffery I.B."/>
            <person name="Cooney J.C."/>
            <person name="Kagawa T.F."/>
            <person name="Liu W."/>
            <person name="Song Y."/>
            <person name="Salvetti E."/>
            <person name="Wrobel A."/>
            <person name="Rasinkangas P."/>
            <person name="Parkhill J."/>
            <person name="Rea M.C."/>
            <person name="O'Sullivan O."/>
            <person name="Ritari J."/>
            <person name="Douillard F.P."/>
            <person name="Paul Ross R."/>
            <person name="Yang R."/>
            <person name="Briner A.E."/>
            <person name="Felis G.E."/>
            <person name="de Vos W.M."/>
            <person name="Barrangou R."/>
            <person name="Klaenhammer T.R."/>
            <person name="Caufield P.W."/>
            <person name="Cui Y."/>
            <person name="Zhang H."/>
            <person name="O'Toole P.W."/>
        </authorList>
    </citation>
    <scope>NUCLEOTIDE SEQUENCE [LARGE SCALE GENOMIC DNA]</scope>
    <source>
        <strain evidence="6 7">DSM 19117</strain>
    </source>
</reference>
<comment type="similarity">
    <text evidence="1">Belongs to the LysR transcriptional regulatory family.</text>
</comment>
<dbReference type="PRINTS" id="PR00039">
    <property type="entry name" value="HTHLYSR"/>
</dbReference>
<evidence type="ECO:0000313" key="6">
    <source>
        <dbReference type="EMBL" id="KRK76292.1"/>
    </source>
</evidence>
<dbReference type="Proteomes" id="UP000051162">
    <property type="component" value="Unassembled WGS sequence"/>
</dbReference>
<sequence length="300" mass="33845">MIDYHLLEALVTYAQVGTLAKTARQLGVTQPAISHTMRHLEEQLGVQLFIRTPNKLYLSETGKYAAREAKKLLNSNLNFTQRVQQFNQNQATLTIAANAPGPLIVLRALKAPNVKIWPDFLTTDAAAMLADGQVTCVLLNHPLDTFDTTSVFLGTENMSVNLPADSPLAKHSTLCFQDLHDQTLMSPQGIGFWHRIYQEQMPDAKFIYQDQSQVYSEILNYSSLPFFTTNLTNPADDWGADLPKDRIFKPLTDKLAHQPFYATFLTRHRDRLQPLIERLQDQWDRLDAAAIHSPDTPASP</sequence>
<dbReference type="PROSITE" id="PS50931">
    <property type="entry name" value="HTH_LYSR"/>
    <property type="match status" value="1"/>
</dbReference>
<keyword evidence="4" id="KW-0804">Transcription</keyword>
<dbReference type="STRING" id="1423773.FD30_GL001464"/>
<dbReference type="AlphaFoldDB" id="A0A0R1K6T4"/>
<dbReference type="PANTHER" id="PTHR30346:SF0">
    <property type="entry name" value="HCA OPERON TRANSCRIPTIONAL ACTIVATOR HCAR"/>
    <property type="match status" value="1"/>
</dbReference>
<dbReference type="SUPFAM" id="SSF53850">
    <property type="entry name" value="Periplasmic binding protein-like II"/>
    <property type="match status" value="1"/>
</dbReference>
<dbReference type="GeneID" id="84781957"/>
<dbReference type="Pfam" id="PF00126">
    <property type="entry name" value="HTH_1"/>
    <property type="match status" value="1"/>
</dbReference>
<evidence type="ECO:0000256" key="4">
    <source>
        <dbReference type="ARBA" id="ARBA00023163"/>
    </source>
</evidence>
<dbReference type="OrthoDB" id="79118at2"/>
<evidence type="ECO:0000313" key="7">
    <source>
        <dbReference type="Proteomes" id="UP000051162"/>
    </source>
</evidence>
<dbReference type="Gene3D" id="1.10.10.10">
    <property type="entry name" value="Winged helix-like DNA-binding domain superfamily/Winged helix DNA-binding domain"/>
    <property type="match status" value="1"/>
</dbReference>
<dbReference type="InterPro" id="IPR000847">
    <property type="entry name" value="LysR_HTH_N"/>
</dbReference>
<comment type="caution">
    <text evidence="6">The sequence shown here is derived from an EMBL/GenBank/DDBJ whole genome shotgun (WGS) entry which is preliminary data.</text>
</comment>